<evidence type="ECO:0000313" key="1">
    <source>
        <dbReference type="EMBL" id="SEN52752.1"/>
    </source>
</evidence>
<evidence type="ECO:0000313" key="2">
    <source>
        <dbReference type="Proteomes" id="UP000199372"/>
    </source>
</evidence>
<dbReference type="InterPro" id="IPR007709">
    <property type="entry name" value="N-FG_amidohydro"/>
</dbReference>
<sequence length="255" mass="27216">MDDDWQTVEVIGAGRGAPLVVVCEHAANHIPASLDGLGLDAAARASHAAWDIGALDVAAPLARALDAPLVAARISRLVYDLNRPLEAASAIPDRSEVFDVPGNRGLDASARQERHDRVAQPFHDRLAEVMAAQERQAGTPVTLLTIHSFTPVFDGQPRTVELGFLHNADGNLARRACDIEAARGTYDARVNEPYGPADGVGHMLKIHGDDHGRPALMLEIRNDLIDTPDRAAAMADHLLPMLRQGLAGPDAKAAE</sequence>
<dbReference type="Pfam" id="PF05013">
    <property type="entry name" value="FGase"/>
    <property type="match status" value="1"/>
</dbReference>
<dbReference type="OrthoDB" id="9815326at2"/>
<dbReference type="Gene3D" id="3.40.630.40">
    <property type="entry name" value="Zn-dependent exopeptidases"/>
    <property type="match status" value="1"/>
</dbReference>
<dbReference type="Proteomes" id="UP000199372">
    <property type="component" value="Unassembled WGS sequence"/>
</dbReference>
<reference evidence="2" key="1">
    <citation type="submission" date="2016-10" db="EMBL/GenBank/DDBJ databases">
        <authorList>
            <person name="Varghese N."/>
            <person name="Submissions S."/>
        </authorList>
    </citation>
    <scope>NUCLEOTIDE SEQUENCE [LARGE SCALE GENOMIC DNA]</scope>
    <source>
        <strain evidence="2">DSM 26893</strain>
    </source>
</reference>
<keyword evidence="1" id="KW-0378">Hydrolase</keyword>
<dbReference type="GO" id="GO:0016787">
    <property type="term" value="F:hydrolase activity"/>
    <property type="evidence" value="ECO:0007669"/>
    <property type="project" value="UniProtKB-KW"/>
</dbReference>
<dbReference type="SUPFAM" id="SSF53187">
    <property type="entry name" value="Zn-dependent exopeptidases"/>
    <property type="match status" value="1"/>
</dbReference>
<accession>A0A1H8H943</accession>
<name>A0A1H8H943_9RHOB</name>
<dbReference type="PIRSF" id="PIRSF029730">
    <property type="entry name" value="UCP029730"/>
    <property type="match status" value="1"/>
</dbReference>
<protein>
    <submittedName>
        <fullName evidence="1">Predicted N-formylglutamate amidohydrolase</fullName>
    </submittedName>
</protein>
<proteinExistence type="predicted"/>
<dbReference type="EMBL" id="FOCM01000004">
    <property type="protein sequence ID" value="SEN52752.1"/>
    <property type="molecule type" value="Genomic_DNA"/>
</dbReference>
<dbReference type="AlphaFoldDB" id="A0A1H8H943"/>
<dbReference type="RefSeq" id="WP_091845555.1">
    <property type="nucleotide sequence ID" value="NZ_FOCM01000004.1"/>
</dbReference>
<dbReference type="InterPro" id="IPR011227">
    <property type="entry name" value="UCP029730"/>
</dbReference>
<keyword evidence="2" id="KW-1185">Reference proteome</keyword>
<gene>
    <name evidence="1" type="ORF">SAMN04488011_104356</name>
</gene>
<organism evidence="1 2">
    <name type="scientific">Palleronia pelagia</name>
    <dbReference type="NCBI Taxonomy" id="387096"/>
    <lineage>
        <taxon>Bacteria</taxon>
        <taxon>Pseudomonadati</taxon>
        <taxon>Pseudomonadota</taxon>
        <taxon>Alphaproteobacteria</taxon>
        <taxon>Rhodobacterales</taxon>
        <taxon>Roseobacteraceae</taxon>
        <taxon>Palleronia</taxon>
    </lineage>
</organism>